<feature type="compositionally biased region" description="Low complexity" evidence="3">
    <location>
        <begin position="22"/>
        <end position="40"/>
    </location>
</feature>
<dbReference type="InterPro" id="IPR024616">
    <property type="entry name" value="Pherophorin"/>
</dbReference>
<proteinExistence type="predicted"/>
<feature type="compositionally biased region" description="Polar residues" evidence="3">
    <location>
        <begin position="791"/>
        <end position="801"/>
    </location>
</feature>
<gene>
    <name evidence="5" type="ORF">HXX76_006852</name>
</gene>
<evidence type="ECO:0000313" key="6">
    <source>
        <dbReference type="Proteomes" id="UP000650467"/>
    </source>
</evidence>
<dbReference type="SUPFAM" id="SSF54695">
    <property type="entry name" value="POZ domain"/>
    <property type="match status" value="1"/>
</dbReference>
<dbReference type="Proteomes" id="UP000650467">
    <property type="component" value="Unassembled WGS sequence"/>
</dbReference>
<dbReference type="PANTHER" id="PTHR13037:SF24">
    <property type="entry name" value="POLYCOMB PROTEIN PCL-RELATED"/>
    <property type="match status" value="1"/>
</dbReference>
<dbReference type="SMART" id="SM00225">
    <property type="entry name" value="BTB"/>
    <property type="match status" value="1"/>
</dbReference>
<evidence type="ECO:0000313" key="5">
    <source>
        <dbReference type="EMBL" id="KAG2435650.1"/>
    </source>
</evidence>
<name>A0A835TCW8_CHLIN</name>
<dbReference type="EMBL" id="JAEHOC010000014">
    <property type="protein sequence ID" value="KAG2435650.1"/>
    <property type="molecule type" value="Genomic_DNA"/>
</dbReference>
<evidence type="ECO:0000256" key="2">
    <source>
        <dbReference type="ARBA" id="ARBA00022581"/>
    </source>
</evidence>
<dbReference type="Pfam" id="PF12499">
    <property type="entry name" value="DUF3707"/>
    <property type="match status" value="1"/>
</dbReference>
<sequence length="884" mass="93006">MWPREGSNCPLLEAPAPPPPGRRATGGSARRLAQQQQRAATSPAGTGNWTGSMAQVCSGDRLTELIPGEGQEPDWDFRSAAGAVQEPWLPGSGNRHCQWVRWYAEDDWGPQEVSFSVRSGGSCAATDVALDIEVRSMNATCTAPRFDTDTGAVVGCAGNDGTIFDQCLWRFIVPRPGGNGWSCANCVPAAPPAAPPSPVVPPAEDMPPPIVAVASPSPEPPMPPMHPVTPARLRPPPPTKPPPKRIVPQPGAIGSLHRGFPFCDCKRRGIRPSPFRLLHLNSSTVESAAGDTRGLHCFRLDVVACDPAAYCCPPDRMDLLKLEVSVDPKCRSATKSAVLGGEAVDWSFVAETWEGRDVGTWKLPQLGMSQQGLIKDFGGSVSLCITTAAPCTSLEDFCMGGFCRYATFNTPQDCCPTAHSTSSPPCDPDIFTNTSRADVELIFAGGKRFATHSSILAIGSELLAGLLTDCSLGSGEAGGEKTLAGPLQLRLDDDPEEWRSVLPLLYPRMDVPRLSWEEVRRVVGIAHKYDMKLVLGACERFLNGDGDKAAPAELSAHPADPNYVLTWLEISERLHFDPLYARCMGFIASRYVPRSRAKCDYCGSPAPRSSSSCGSGGAGDGVPNGGSGRDGCGCACASCGDFRASCRCGPELPSAPPPAAYPSDAAAANGSAYAVPAQAVRCGYSTAAAGGGPAAGPSVPVTEGHNNHAGAAAIGGGGRGYSRPPRSYAEIYASAQQQLAYHYNTAERTVGEAYRLLYRRDAARPPDATGAAVLRRQMQPPPSVGYAGRNNAASGSAQQPRHASPYPADRPSLVHSAAAYGSCGSAAGRGPSTGPCDLTVAAYERRQQAAISPPLPLRVLHLVKGDRERLLVQSGPTLVELIGL</sequence>
<dbReference type="Gene3D" id="3.30.710.10">
    <property type="entry name" value="Potassium Channel Kv1.1, Chain A"/>
    <property type="match status" value="1"/>
</dbReference>
<dbReference type="OrthoDB" id="549837at2759"/>
<dbReference type="InterPro" id="IPR000210">
    <property type="entry name" value="BTB/POZ_dom"/>
</dbReference>
<protein>
    <recommendedName>
        <fullName evidence="4">BTB domain-containing protein</fullName>
    </recommendedName>
</protein>
<evidence type="ECO:0000256" key="1">
    <source>
        <dbReference type="ARBA" id="ARBA00004906"/>
    </source>
</evidence>
<feature type="region of interest" description="Disordered" evidence="3">
    <location>
        <begin position="779"/>
        <end position="811"/>
    </location>
</feature>
<dbReference type="InterPro" id="IPR011333">
    <property type="entry name" value="SKP1/BTB/POZ_sf"/>
</dbReference>
<feature type="region of interest" description="Disordered" evidence="3">
    <location>
        <begin position="1"/>
        <end position="50"/>
    </location>
</feature>
<organism evidence="5 6">
    <name type="scientific">Chlamydomonas incerta</name>
    <dbReference type="NCBI Taxonomy" id="51695"/>
    <lineage>
        <taxon>Eukaryota</taxon>
        <taxon>Viridiplantae</taxon>
        <taxon>Chlorophyta</taxon>
        <taxon>core chlorophytes</taxon>
        <taxon>Chlorophyceae</taxon>
        <taxon>CS clade</taxon>
        <taxon>Chlamydomonadales</taxon>
        <taxon>Chlamydomonadaceae</taxon>
        <taxon>Chlamydomonas</taxon>
    </lineage>
</organism>
<dbReference type="PROSITE" id="PS50097">
    <property type="entry name" value="BTB"/>
    <property type="match status" value="1"/>
</dbReference>
<evidence type="ECO:0000256" key="3">
    <source>
        <dbReference type="SAM" id="MobiDB-lite"/>
    </source>
</evidence>
<keyword evidence="6" id="KW-1185">Reference proteome</keyword>
<reference evidence="5" key="1">
    <citation type="journal article" date="2020" name="bioRxiv">
        <title>Comparative genomics of Chlamydomonas.</title>
        <authorList>
            <person name="Craig R.J."/>
            <person name="Hasan A.R."/>
            <person name="Ness R.W."/>
            <person name="Keightley P.D."/>
        </authorList>
    </citation>
    <scope>NUCLEOTIDE SEQUENCE</scope>
    <source>
        <strain evidence="5">SAG 7.73</strain>
    </source>
</reference>
<dbReference type="CDD" id="cd18186">
    <property type="entry name" value="BTB_POZ_ZBTB_KLHL-like"/>
    <property type="match status" value="1"/>
</dbReference>
<dbReference type="AlphaFoldDB" id="A0A835TCW8"/>
<comment type="pathway">
    <text evidence="1">Protein modification; protein ubiquitination.</text>
</comment>
<evidence type="ECO:0000259" key="4">
    <source>
        <dbReference type="PROSITE" id="PS50097"/>
    </source>
</evidence>
<accession>A0A835TCW8</accession>
<dbReference type="PANTHER" id="PTHR13037">
    <property type="entry name" value="FORMIN"/>
    <property type="match status" value="1"/>
</dbReference>
<keyword evidence="2" id="KW-0945">Host-virus interaction</keyword>
<comment type="caution">
    <text evidence="5">The sequence shown here is derived from an EMBL/GenBank/DDBJ whole genome shotgun (WGS) entry which is preliminary data.</text>
</comment>
<feature type="domain" description="BTB" evidence="4">
    <location>
        <begin position="437"/>
        <end position="506"/>
    </location>
</feature>